<comment type="function">
    <text evidence="5">Methylates the class 1 translation termination release factors RF1/PrfA and RF2/PrfB on the glutamine residue of the universally conserved GGQ motif.</text>
</comment>
<keyword evidence="9" id="KW-1185">Reference proteome</keyword>
<feature type="domain" description="Methyltransferase small" evidence="6">
    <location>
        <begin position="100"/>
        <end position="190"/>
    </location>
</feature>
<feature type="domain" description="Release factor glutamine methyltransferase N-terminal" evidence="7">
    <location>
        <begin position="7"/>
        <end position="75"/>
    </location>
</feature>
<dbReference type="PANTHER" id="PTHR18895:SF74">
    <property type="entry name" value="MTRF1L RELEASE FACTOR GLUTAMINE METHYLTRANSFERASE"/>
    <property type="match status" value="1"/>
</dbReference>
<evidence type="ECO:0000313" key="8">
    <source>
        <dbReference type="EMBL" id="SFB78895.1"/>
    </source>
</evidence>
<feature type="binding site" evidence="5">
    <location>
        <position position="180"/>
    </location>
    <ligand>
        <name>S-adenosyl-L-methionine</name>
        <dbReference type="ChEBI" id="CHEBI:59789"/>
    </ligand>
</feature>
<feature type="binding site" evidence="5">
    <location>
        <begin position="180"/>
        <end position="183"/>
    </location>
    <ligand>
        <name>substrate</name>
    </ligand>
</feature>
<evidence type="ECO:0000259" key="7">
    <source>
        <dbReference type="Pfam" id="PF17827"/>
    </source>
</evidence>
<dbReference type="OrthoDB" id="9800643at2"/>
<feature type="binding site" evidence="5">
    <location>
        <position position="166"/>
    </location>
    <ligand>
        <name>S-adenosyl-L-methionine</name>
        <dbReference type="ChEBI" id="CHEBI:59789"/>
    </ligand>
</feature>
<dbReference type="EC" id="2.1.1.297" evidence="5"/>
<dbReference type="PROSITE" id="PS00092">
    <property type="entry name" value="N6_MTASE"/>
    <property type="match status" value="1"/>
</dbReference>
<dbReference type="InterPro" id="IPR019874">
    <property type="entry name" value="RF_methyltr_PrmC"/>
</dbReference>
<dbReference type="Proteomes" id="UP000198728">
    <property type="component" value="Unassembled WGS sequence"/>
</dbReference>
<comment type="similarity">
    <text evidence="5">Belongs to the protein N5-glutamine methyltransferase family. PrmC subfamily.</text>
</comment>
<dbReference type="Pfam" id="PF17827">
    <property type="entry name" value="PrmC_N"/>
    <property type="match status" value="1"/>
</dbReference>
<dbReference type="RefSeq" id="WP_093359071.1">
    <property type="nucleotide sequence ID" value="NZ_FOLG01000001.1"/>
</dbReference>
<reference evidence="8 9" key="1">
    <citation type="submission" date="2016-10" db="EMBL/GenBank/DDBJ databases">
        <authorList>
            <person name="de Groot N.N."/>
        </authorList>
    </citation>
    <scope>NUCLEOTIDE SEQUENCE [LARGE SCALE GENOMIC DNA]</scope>
    <source>
        <strain evidence="8 9">DSM 19548</strain>
    </source>
</reference>
<dbReference type="CDD" id="cd02440">
    <property type="entry name" value="AdoMet_MTases"/>
    <property type="match status" value="1"/>
</dbReference>
<organism evidence="8 9">
    <name type="scientific">Tropicimonas isoalkanivorans</name>
    <dbReference type="NCBI Taxonomy" id="441112"/>
    <lineage>
        <taxon>Bacteria</taxon>
        <taxon>Pseudomonadati</taxon>
        <taxon>Pseudomonadota</taxon>
        <taxon>Alphaproteobacteria</taxon>
        <taxon>Rhodobacterales</taxon>
        <taxon>Roseobacteraceae</taxon>
        <taxon>Tropicimonas</taxon>
    </lineage>
</organism>
<protein>
    <recommendedName>
        <fullName evidence="5">Release factor glutamine methyltransferase</fullName>
        <shortName evidence="5">RF MTase</shortName>
        <ecNumber evidence="5">2.1.1.297</ecNumber>
    </recommendedName>
    <alternativeName>
        <fullName evidence="5">N5-glutamine methyltransferase PrmC</fullName>
    </alternativeName>
    <alternativeName>
        <fullName evidence="5">Protein-(glutamine-N5) MTase PrmC</fullName>
    </alternativeName>
    <alternativeName>
        <fullName evidence="5">Protein-glutamine N-methyltransferase PrmC</fullName>
    </alternativeName>
</protein>
<dbReference type="InterPro" id="IPR002052">
    <property type="entry name" value="DNA_methylase_N6_adenine_CS"/>
</dbReference>
<dbReference type="HAMAP" id="MF_02126">
    <property type="entry name" value="RF_methyltr_PrmC"/>
    <property type="match status" value="1"/>
</dbReference>
<dbReference type="STRING" id="441112.SAMN04488094_101499"/>
<dbReference type="SUPFAM" id="SSF53335">
    <property type="entry name" value="S-adenosyl-L-methionine-dependent methyltransferases"/>
    <property type="match status" value="1"/>
</dbReference>
<gene>
    <name evidence="5" type="primary">prmC</name>
    <name evidence="8" type="ORF">SAMN04488094_101499</name>
</gene>
<dbReference type="Pfam" id="PF05175">
    <property type="entry name" value="MTS"/>
    <property type="match status" value="1"/>
</dbReference>
<dbReference type="GO" id="GO:0003676">
    <property type="term" value="F:nucleic acid binding"/>
    <property type="evidence" value="ECO:0007669"/>
    <property type="project" value="InterPro"/>
</dbReference>
<dbReference type="Gene3D" id="3.40.50.150">
    <property type="entry name" value="Vaccinia Virus protein VP39"/>
    <property type="match status" value="1"/>
</dbReference>
<comment type="catalytic activity">
    <reaction evidence="4 5">
        <text>L-glutaminyl-[peptide chain release factor] + S-adenosyl-L-methionine = N(5)-methyl-L-glutaminyl-[peptide chain release factor] + S-adenosyl-L-homocysteine + H(+)</text>
        <dbReference type="Rhea" id="RHEA:42896"/>
        <dbReference type="Rhea" id="RHEA-COMP:10271"/>
        <dbReference type="Rhea" id="RHEA-COMP:10272"/>
        <dbReference type="ChEBI" id="CHEBI:15378"/>
        <dbReference type="ChEBI" id="CHEBI:30011"/>
        <dbReference type="ChEBI" id="CHEBI:57856"/>
        <dbReference type="ChEBI" id="CHEBI:59789"/>
        <dbReference type="ChEBI" id="CHEBI:61891"/>
        <dbReference type="EC" id="2.1.1.297"/>
    </reaction>
</comment>
<evidence type="ECO:0000256" key="1">
    <source>
        <dbReference type="ARBA" id="ARBA00022603"/>
    </source>
</evidence>
<feature type="binding site" evidence="5">
    <location>
        <begin position="116"/>
        <end position="120"/>
    </location>
    <ligand>
        <name>S-adenosyl-L-methionine</name>
        <dbReference type="ChEBI" id="CHEBI:59789"/>
    </ligand>
</feature>
<evidence type="ECO:0000313" key="9">
    <source>
        <dbReference type="Proteomes" id="UP000198728"/>
    </source>
</evidence>
<evidence type="ECO:0000256" key="2">
    <source>
        <dbReference type="ARBA" id="ARBA00022679"/>
    </source>
</evidence>
<name>A0A1I1DVB4_9RHOB</name>
<dbReference type="InterPro" id="IPR050320">
    <property type="entry name" value="N5-glutamine_MTase"/>
</dbReference>
<evidence type="ECO:0000259" key="6">
    <source>
        <dbReference type="Pfam" id="PF05175"/>
    </source>
</evidence>
<dbReference type="InterPro" id="IPR040758">
    <property type="entry name" value="PrmC_N"/>
</dbReference>
<proteinExistence type="inferred from homology"/>
<dbReference type="Gene3D" id="1.10.8.10">
    <property type="entry name" value="DNA helicase RuvA subunit, C-terminal domain"/>
    <property type="match status" value="1"/>
</dbReference>
<dbReference type="NCBIfam" id="TIGR03534">
    <property type="entry name" value="RF_mod_PrmC"/>
    <property type="match status" value="1"/>
</dbReference>
<keyword evidence="2 5" id="KW-0808">Transferase</keyword>
<keyword evidence="1 5" id="KW-0489">Methyltransferase</keyword>
<sequence>MTRTFADAIASAVARLRAVGVTTPERDARHLVAFAAQVPLDRLTLHLREPFTAEAPLEAALTAREARRPVSQIVGRRLFYGRSFNVTEDVLDPRPETETLVADALERPFKRVLDLGTGTGCILLTLLAENRSADGLGVDISQSALRVAEDNAANLGVSAAFRVSDWYSSVPERFDLIVSNPPYIAAHEMEDLAPETRLWEPHLALTDGADGLSAYRAIAAGASDHLEPGGRLLVETGAGDHAVRVAEIFTSCGLEDVRFGHDLDGRARIVLAHV</sequence>
<evidence type="ECO:0000256" key="3">
    <source>
        <dbReference type="ARBA" id="ARBA00022691"/>
    </source>
</evidence>
<dbReference type="GO" id="GO:0032259">
    <property type="term" value="P:methylation"/>
    <property type="evidence" value="ECO:0007669"/>
    <property type="project" value="UniProtKB-KW"/>
</dbReference>
<dbReference type="InterPro" id="IPR029063">
    <property type="entry name" value="SAM-dependent_MTases_sf"/>
</dbReference>
<dbReference type="NCBIfam" id="TIGR00536">
    <property type="entry name" value="hemK_fam"/>
    <property type="match status" value="1"/>
</dbReference>
<dbReference type="GO" id="GO:0102559">
    <property type="term" value="F:peptide chain release factor N(5)-glutamine methyltransferase activity"/>
    <property type="evidence" value="ECO:0007669"/>
    <property type="project" value="UniProtKB-EC"/>
</dbReference>
<evidence type="ECO:0000256" key="4">
    <source>
        <dbReference type="ARBA" id="ARBA00048391"/>
    </source>
</evidence>
<dbReference type="EMBL" id="FOLG01000001">
    <property type="protein sequence ID" value="SFB78895.1"/>
    <property type="molecule type" value="Genomic_DNA"/>
</dbReference>
<keyword evidence="3 5" id="KW-0949">S-adenosyl-L-methionine</keyword>
<dbReference type="InterPro" id="IPR007848">
    <property type="entry name" value="Small_mtfrase_dom"/>
</dbReference>
<feature type="binding site" evidence="5">
    <location>
        <position position="139"/>
    </location>
    <ligand>
        <name>S-adenosyl-L-methionine</name>
        <dbReference type="ChEBI" id="CHEBI:59789"/>
    </ligand>
</feature>
<accession>A0A1I1DVB4</accession>
<dbReference type="AlphaFoldDB" id="A0A1I1DVB4"/>
<dbReference type="InterPro" id="IPR004556">
    <property type="entry name" value="HemK-like"/>
</dbReference>
<evidence type="ECO:0000256" key="5">
    <source>
        <dbReference type="HAMAP-Rule" id="MF_02126"/>
    </source>
</evidence>
<dbReference type="PANTHER" id="PTHR18895">
    <property type="entry name" value="HEMK METHYLTRANSFERASE"/>
    <property type="match status" value="1"/>
</dbReference>